<dbReference type="Pfam" id="PF00017">
    <property type="entry name" value="SH2"/>
    <property type="match status" value="1"/>
</dbReference>
<feature type="compositionally biased region" description="Low complexity" evidence="3">
    <location>
        <begin position="27"/>
        <end position="45"/>
    </location>
</feature>
<feature type="domain" description="SH2" evidence="4">
    <location>
        <begin position="1113"/>
        <end position="1209"/>
    </location>
</feature>
<dbReference type="Gene3D" id="3.30.505.10">
    <property type="entry name" value="SH2 domain"/>
    <property type="match status" value="1"/>
</dbReference>
<feature type="region of interest" description="Disordered" evidence="3">
    <location>
        <begin position="645"/>
        <end position="714"/>
    </location>
</feature>
<name>A0A4E0R5P0_FASHE</name>
<dbReference type="GO" id="GO:0007167">
    <property type="term" value="P:enzyme-linked receptor protein signaling pathway"/>
    <property type="evidence" value="ECO:0007669"/>
    <property type="project" value="TreeGrafter"/>
</dbReference>
<dbReference type="PANTHER" id="PTHR19969:SF5">
    <property type="entry name" value="CRK-LIKE PROTEIN"/>
    <property type="match status" value="1"/>
</dbReference>
<organism evidence="5 6">
    <name type="scientific">Fasciola hepatica</name>
    <name type="common">Liver fluke</name>
    <dbReference type="NCBI Taxonomy" id="6192"/>
    <lineage>
        <taxon>Eukaryota</taxon>
        <taxon>Metazoa</taxon>
        <taxon>Spiralia</taxon>
        <taxon>Lophotrochozoa</taxon>
        <taxon>Platyhelminthes</taxon>
        <taxon>Trematoda</taxon>
        <taxon>Digenea</taxon>
        <taxon>Plagiorchiida</taxon>
        <taxon>Echinostomata</taxon>
        <taxon>Echinostomatoidea</taxon>
        <taxon>Fasciolidae</taxon>
        <taxon>Fasciola</taxon>
    </lineage>
</organism>
<dbReference type="InterPro" id="IPR036860">
    <property type="entry name" value="SH2_dom_sf"/>
</dbReference>
<sequence>MATQALPVATNAPSSNSTGHHDPLLPGPFLAPSGSSSSSAVVSGPNKSDGRNISVSTDAKAVLNRIKNAEPIRRRQSSLDRAILRKHKYENLTMLLNTPQAIDLLRSKSPNLSCAKDKPAESQTVAQSLANPLESTVCTTTVTCVTNTTTTASAITVALTREVARPELPKLCLSPRFPPDGAAFYETSPPNSSVSTSPVTNSNSDLKSNGTGSTPPLVTSVTTSATRTAWAAEAAWKVQQQNGFNCTGSMHSVLAASSSSNGYNYVPSIGTHGSTRSNQPMVNEHYPSPQSSALPSGVSNLIGSGVGTDVNDQPDWFPPAPPPPLQVTRNSDILGKATAGPRYQQHCRPGEENLRKFDTSHVNGQSTTASSTTDCSLNAPAACAATTVLVPSPLLPSHADRTVSSPTPPPLPPPPPPPSPPTVPRRDPKTMLRQPPQKQVVSSDTRINSTARSPVDTELDKHNPVNSDSARPKQTDINDISTSVTDRELSAGLENADSRTVTGSDRPAAQITNSPTLTSSPKTQTSNQPTRSTPVSRPVPLKNSPTVTDRIGDYQRHHSLPGYTTTTTILDGRSVVPWKPTSRDLIQTADSDSSVQAAVAAALSQSLAYSDDIPQWIPPKHPANSTHSVLAPTSDYAGTVPVSMAYGHDDGQMDPRSNEMPTTPRRPTCLTTSADFGSDPRQIPERMRQHSNRRLASESSTSYGRRDPERRNRTTSDMDALHLLAEMGHPGLGPQHQQQQLMDGNQSSESAGLSSISPTEAAWWRAQQRSGLLLYGQPKTKEPPEIFRRQISAGPALNLTSTQLSPTRIPVSQQHVMTRSREMTHLIGRTKSSPSDHARALMTQSAIRSQFNEAVVLDDPNTVDLFDSSRFACPRPMLSLSPEHAPRFFADSRFVSAEQQHRASLDRGHANRLHESFEWDPRERLPRDNFGAACPVSSMTQSVFFPPDSSWVISGNRPFDRTQATTAPSTTASASGRRRRVRTGVSRSHSQRTTDLLDPRIMGSVTVPEAQGFPFPPAFYQRSISHTVPLEEMGPEIAWPPVLAQWHHRRPLAGDPAVFASQPVESGVARKERSLHAGRSSNDLIHLNRRKQNHPQHHHSASAIYECLEEQPWFHFDLSRAGAERLLKSTPVGSFLVRQSETSKSEYSLSVRRECDFLHMKISVDPNSNQYVLGEYSQPYPTVSAMICRYMQSLLPVRGTTPVLLRFPVCRSSPSKNHHVVN</sequence>
<feature type="compositionally biased region" description="Polar residues" evidence="3">
    <location>
        <begin position="436"/>
        <end position="452"/>
    </location>
</feature>
<keyword evidence="6" id="KW-1185">Reference proteome</keyword>
<feature type="region of interest" description="Disordered" evidence="3">
    <location>
        <begin position="727"/>
        <end position="754"/>
    </location>
</feature>
<feature type="compositionally biased region" description="Basic and acidic residues" evidence="3">
    <location>
        <begin position="704"/>
        <end position="714"/>
    </location>
</feature>
<dbReference type="SMART" id="SM00252">
    <property type="entry name" value="SH2"/>
    <property type="match status" value="1"/>
</dbReference>
<evidence type="ECO:0000256" key="1">
    <source>
        <dbReference type="ARBA" id="ARBA00022999"/>
    </source>
</evidence>
<evidence type="ECO:0000313" key="5">
    <source>
        <dbReference type="EMBL" id="THD22385.1"/>
    </source>
</evidence>
<feature type="compositionally biased region" description="Polar residues" evidence="3">
    <location>
        <begin position="742"/>
        <end position="754"/>
    </location>
</feature>
<feature type="compositionally biased region" description="Low complexity" evidence="3">
    <location>
        <begin position="187"/>
        <end position="204"/>
    </location>
</feature>
<dbReference type="GO" id="GO:0016477">
    <property type="term" value="P:cell migration"/>
    <property type="evidence" value="ECO:0007669"/>
    <property type="project" value="TreeGrafter"/>
</dbReference>
<dbReference type="SUPFAM" id="SSF55550">
    <property type="entry name" value="SH2 domain"/>
    <property type="match status" value="1"/>
</dbReference>
<evidence type="ECO:0000313" key="6">
    <source>
        <dbReference type="Proteomes" id="UP000230066"/>
    </source>
</evidence>
<dbReference type="GO" id="GO:0030971">
    <property type="term" value="F:receptor tyrosine kinase binding"/>
    <property type="evidence" value="ECO:0007669"/>
    <property type="project" value="TreeGrafter"/>
</dbReference>
<feature type="compositionally biased region" description="Pro residues" evidence="3">
    <location>
        <begin position="406"/>
        <end position="423"/>
    </location>
</feature>
<feature type="compositionally biased region" description="Polar residues" evidence="3">
    <location>
        <begin position="510"/>
        <end position="535"/>
    </location>
</feature>
<dbReference type="GO" id="GO:0035591">
    <property type="term" value="F:signaling adaptor activity"/>
    <property type="evidence" value="ECO:0007669"/>
    <property type="project" value="TreeGrafter"/>
</dbReference>
<evidence type="ECO:0000256" key="3">
    <source>
        <dbReference type="SAM" id="MobiDB-lite"/>
    </source>
</evidence>
<dbReference type="AlphaFoldDB" id="A0A4E0R5P0"/>
<evidence type="ECO:0000256" key="2">
    <source>
        <dbReference type="PROSITE-ProRule" id="PRU00191"/>
    </source>
</evidence>
<feature type="compositionally biased region" description="Basic and acidic residues" evidence="3">
    <location>
        <begin position="647"/>
        <end position="657"/>
    </location>
</feature>
<evidence type="ECO:0000259" key="4">
    <source>
        <dbReference type="PROSITE" id="PS50001"/>
    </source>
</evidence>
<dbReference type="GO" id="GO:0005737">
    <property type="term" value="C:cytoplasm"/>
    <property type="evidence" value="ECO:0007669"/>
    <property type="project" value="TreeGrafter"/>
</dbReference>
<proteinExistence type="predicted"/>
<dbReference type="InterPro" id="IPR051184">
    <property type="entry name" value="Tyrosine-phos_adapter"/>
</dbReference>
<dbReference type="EMBL" id="JXXN02002798">
    <property type="protein sequence ID" value="THD22385.1"/>
    <property type="molecule type" value="Genomic_DNA"/>
</dbReference>
<feature type="region of interest" description="Disordered" evidence="3">
    <location>
        <begin position="956"/>
        <end position="996"/>
    </location>
</feature>
<feature type="compositionally biased region" description="Low complexity" evidence="3">
    <location>
        <begin position="961"/>
        <end position="975"/>
    </location>
</feature>
<feature type="region of interest" description="Disordered" evidence="3">
    <location>
        <begin position="1"/>
        <end position="55"/>
    </location>
</feature>
<keyword evidence="1 2" id="KW-0727">SH2 domain</keyword>
<feature type="region of interest" description="Disordered" evidence="3">
    <location>
        <begin position="394"/>
        <end position="549"/>
    </location>
</feature>
<protein>
    <recommendedName>
        <fullName evidence="4">SH2 domain-containing protein</fullName>
    </recommendedName>
</protein>
<dbReference type="PANTHER" id="PTHR19969">
    <property type="entry name" value="SH2-SH3 ADAPTOR PROTEIN-RELATED"/>
    <property type="match status" value="1"/>
</dbReference>
<gene>
    <name evidence="5" type="ORF">D915_006913</name>
</gene>
<comment type="caution">
    <text evidence="5">The sequence shown here is derived from an EMBL/GenBank/DDBJ whole genome shotgun (WGS) entry which is preliminary data.</text>
</comment>
<accession>A0A4E0R5P0</accession>
<dbReference type="InterPro" id="IPR000980">
    <property type="entry name" value="SH2"/>
</dbReference>
<reference evidence="5" key="1">
    <citation type="submission" date="2019-03" db="EMBL/GenBank/DDBJ databases">
        <title>Improved annotation for the trematode Fasciola hepatica.</title>
        <authorList>
            <person name="Choi Y.-J."/>
            <person name="Martin J."/>
            <person name="Mitreva M."/>
        </authorList>
    </citation>
    <scope>NUCLEOTIDE SEQUENCE [LARGE SCALE GENOMIC DNA]</scope>
</reference>
<dbReference type="PROSITE" id="PS50001">
    <property type="entry name" value="SH2"/>
    <property type="match status" value="1"/>
</dbReference>
<dbReference type="Proteomes" id="UP000230066">
    <property type="component" value="Unassembled WGS sequence"/>
</dbReference>
<feature type="compositionally biased region" description="Low complexity" evidence="3">
    <location>
        <begin position="728"/>
        <end position="741"/>
    </location>
</feature>
<feature type="region of interest" description="Disordered" evidence="3">
    <location>
        <begin position="182"/>
        <end position="219"/>
    </location>
</feature>